<reference evidence="2 3" key="1">
    <citation type="submission" date="2019-03" db="EMBL/GenBank/DDBJ databases">
        <title>Porphyromonas levii Isolated from the Uterus of Dairy Cows.</title>
        <authorList>
            <person name="Francis A.M."/>
        </authorList>
    </citation>
    <scope>NUCLEOTIDE SEQUENCE [LARGE SCALE GENOMIC DNA]</scope>
    <source>
        <strain evidence="2 3">AF5678</strain>
    </source>
</reference>
<gene>
    <name evidence="2" type="ORF">E4P47_09375</name>
</gene>
<feature type="domain" description="Nucleoside transporter/FeoB GTPase Gate" evidence="1">
    <location>
        <begin position="57"/>
        <end position="152"/>
    </location>
</feature>
<dbReference type="OrthoDB" id="6189592at2"/>
<accession>A0A4Y8WNY8</accession>
<sequence>MQATPRKKSILPKGVACLLIILLLFGGIGYVMGVAQMLNTMMKTAHDLLLNTCFYLMAICVLTGALGKLFVEFGVVDLIEKILKPLMRPLFRLPGVASLGAVLTFLSDNPAIITLAQEKHFSSYFKKFQYISLTNFGTAFGMGLIVIVFMVGNGYFVEPFIGLFGAFVGCIISTRLMQHFVLKAYPQYRDESAVDSAPTAALEGKEEHSEQVGQKSTFLRVLDSMLDGGMSGVQVGISIIPGVLIISSLVMILTFGPSAEGLYTGSAYEGIELLPTLAGHLDWLFKPLFGFSDPHQIAFPITALGAVGAALSLVPNFVTQGWIDGNAIAVFTAIGMCWSGFLSTHTAMLDAIGYRELTSKAILSHFIGGLGAAVTAHVAYLLYALVA</sequence>
<evidence type="ECO:0000313" key="3">
    <source>
        <dbReference type="Proteomes" id="UP000297225"/>
    </source>
</evidence>
<dbReference type="InterPro" id="IPR011642">
    <property type="entry name" value="Gate_dom"/>
</dbReference>
<organism evidence="2 3">
    <name type="scientific">Porphyromonas levii</name>
    <dbReference type="NCBI Taxonomy" id="28114"/>
    <lineage>
        <taxon>Bacteria</taxon>
        <taxon>Pseudomonadati</taxon>
        <taxon>Bacteroidota</taxon>
        <taxon>Bacteroidia</taxon>
        <taxon>Bacteroidales</taxon>
        <taxon>Porphyromonadaceae</taxon>
        <taxon>Porphyromonas</taxon>
    </lineage>
</organism>
<comment type="caution">
    <text evidence="2">The sequence shown here is derived from an EMBL/GenBank/DDBJ whole genome shotgun (WGS) entry which is preliminary data.</text>
</comment>
<protein>
    <recommendedName>
        <fullName evidence="1">Nucleoside transporter/FeoB GTPase Gate domain-containing protein</fullName>
    </recommendedName>
</protein>
<dbReference type="AlphaFoldDB" id="A0A4Y8WNY8"/>
<evidence type="ECO:0000259" key="1">
    <source>
        <dbReference type="Pfam" id="PF07670"/>
    </source>
</evidence>
<keyword evidence="3" id="KW-1185">Reference proteome</keyword>
<proteinExistence type="predicted"/>
<dbReference type="Pfam" id="PF07670">
    <property type="entry name" value="Gate"/>
    <property type="match status" value="1"/>
</dbReference>
<dbReference type="Proteomes" id="UP000297225">
    <property type="component" value="Unassembled WGS sequence"/>
</dbReference>
<dbReference type="EMBL" id="SPNC01000223">
    <property type="protein sequence ID" value="TFH94001.1"/>
    <property type="molecule type" value="Genomic_DNA"/>
</dbReference>
<evidence type="ECO:0000313" key="2">
    <source>
        <dbReference type="EMBL" id="TFH94001.1"/>
    </source>
</evidence>
<name>A0A4Y8WNY8_9PORP</name>